<keyword evidence="2" id="KW-1133">Transmembrane helix</keyword>
<dbReference type="Gene3D" id="1.25.40.10">
    <property type="entry name" value="Tetratricopeptide repeat domain"/>
    <property type="match status" value="1"/>
</dbReference>
<proteinExistence type="predicted"/>
<feature type="transmembrane region" description="Helical" evidence="2">
    <location>
        <begin position="358"/>
        <end position="377"/>
    </location>
</feature>
<evidence type="ECO:0008006" key="5">
    <source>
        <dbReference type="Google" id="ProtNLM"/>
    </source>
</evidence>
<dbReference type="SUPFAM" id="SSF48452">
    <property type="entry name" value="TPR-like"/>
    <property type="match status" value="1"/>
</dbReference>
<organism evidence="3 4">
    <name type="scientific">Stieleria magnilauensis</name>
    <dbReference type="NCBI Taxonomy" id="2527963"/>
    <lineage>
        <taxon>Bacteria</taxon>
        <taxon>Pseudomonadati</taxon>
        <taxon>Planctomycetota</taxon>
        <taxon>Planctomycetia</taxon>
        <taxon>Pirellulales</taxon>
        <taxon>Pirellulaceae</taxon>
        <taxon>Stieleria</taxon>
    </lineage>
</organism>
<keyword evidence="2" id="KW-0812">Transmembrane</keyword>
<keyword evidence="4" id="KW-1185">Reference proteome</keyword>
<evidence type="ECO:0000256" key="2">
    <source>
        <dbReference type="SAM" id="Phobius"/>
    </source>
</evidence>
<dbReference type="InterPro" id="IPR011990">
    <property type="entry name" value="TPR-like_helical_dom_sf"/>
</dbReference>
<evidence type="ECO:0000256" key="1">
    <source>
        <dbReference type="SAM" id="MobiDB-lite"/>
    </source>
</evidence>
<name>A0ABX5Y0I2_9BACT</name>
<keyword evidence="2" id="KW-0472">Membrane</keyword>
<dbReference type="Pfam" id="PF13428">
    <property type="entry name" value="TPR_14"/>
    <property type="match status" value="1"/>
</dbReference>
<evidence type="ECO:0000313" key="3">
    <source>
        <dbReference type="EMBL" id="QDV87536.1"/>
    </source>
</evidence>
<dbReference type="Proteomes" id="UP000318081">
    <property type="component" value="Chromosome"/>
</dbReference>
<evidence type="ECO:0000313" key="4">
    <source>
        <dbReference type="Proteomes" id="UP000318081"/>
    </source>
</evidence>
<feature type="region of interest" description="Disordered" evidence="1">
    <location>
        <begin position="253"/>
        <end position="286"/>
    </location>
</feature>
<protein>
    <recommendedName>
        <fullName evidence="5">Tetratricopeptide repeat protein</fullName>
    </recommendedName>
</protein>
<feature type="transmembrane region" description="Helical" evidence="2">
    <location>
        <begin position="324"/>
        <end position="346"/>
    </location>
</feature>
<sequence length="426" mass="46717">MNASDCRCPACGHPTSFFRLWCDGCHAPLPHPAFEPAPADVIKKESERKQLYRRVLADLEQLARSCEVPGDQAATIHAFYRKQLGELEHRNAERSETIAIDNLVRGARAAAQAGRYEQAIESLRSLDRQHPGIVPTESMSREIQAREVEERTEREVDRLVASARACLRRGQVDEAQQQLSRARELRPNSEAVQQALAAVQTRRAAESVESTVGPTESLDQVAADRVEANQVPANQVAAEQVQQPPVDQQVAVPDTAPELPSAGEEPPAVQPTDPMWNPMPSQRPTPAARSFAVEDEEVPSATQRLIDSASQWSAVLKPFLLDNVGWFVGAFLVIAGFVVLIVSFWGNIEQNQVLMHSLVYLSLATTTGMFFAMAYFMRLKYPQLESSSNVLLVIVALLIPLVFAAAVLTTLVPGATGDVIVQAGMR</sequence>
<accession>A0ABX5Y0I2</accession>
<dbReference type="RefSeq" id="WP_145219252.1">
    <property type="nucleotide sequence ID" value="NZ_CP036432.1"/>
</dbReference>
<gene>
    <name evidence="3" type="ORF">TBK1r_65670</name>
</gene>
<dbReference type="EMBL" id="CP036432">
    <property type="protein sequence ID" value="QDV87536.1"/>
    <property type="molecule type" value="Genomic_DNA"/>
</dbReference>
<reference evidence="3 4" key="1">
    <citation type="submission" date="2019-02" db="EMBL/GenBank/DDBJ databases">
        <title>Deep-cultivation of Planctomycetes and their phenomic and genomic characterization uncovers novel biology.</title>
        <authorList>
            <person name="Wiegand S."/>
            <person name="Jogler M."/>
            <person name="Boedeker C."/>
            <person name="Pinto D."/>
            <person name="Vollmers J."/>
            <person name="Rivas-Marin E."/>
            <person name="Kohn T."/>
            <person name="Peeters S.H."/>
            <person name="Heuer A."/>
            <person name="Rast P."/>
            <person name="Oberbeckmann S."/>
            <person name="Bunk B."/>
            <person name="Jeske O."/>
            <person name="Meyerdierks A."/>
            <person name="Storesund J.E."/>
            <person name="Kallscheuer N."/>
            <person name="Luecker S."/>
            <person name="Lage O.M."/>
            <person name="Pohl T."/>
            <person name="Merkel B.J."/>
            <person name="Hornburger P."/>
            <person name="Mueller R.-W."/>
            <person name="Bruemmer F."/>
            <person name="Labrenz M."/>
            <person name="Spormann A.M."/>
            <person name="Op den Camp H."/>
            <person name="Overmann J."/>
            <person name="Amann R."/>
            <person name="Jetten M.S.M."/>
            <person name="Mascher T."/>
            <person name="Medema M.H."/>
            <person name="Devos D.P."/>
            <person name="Kaster A.-K."/>
            <person name="Ovreas L."/>
            <person name="Rohde M."/>
            <person name="Galperin M.Y."/>
            <person name="Jogler C."/>
        </authorList>
    </citation>
    <scope>NUCLEOTIDE SEQUENCE [LARGE SCALE GENOMIC DNA]</scope>
    <source>
        <strain evidence="3 4">TBK1r</strain>
    </source>
</reference>
<feature type="transmembrane region" description="Helical" evidence="2">
    <location>
        <begin position="389"/>
        <end position="412"/>
    </location>
</feature>